<dbReference type="AlphaFoldDB" id="A0AAP4BTW7"/>
<dbReference type="EMBL" id="JASNVP010000002">
    <property type="protein sequence ID" value="MDK4325461.1"/>
    <property type="molecule type" value="Genomic_DNA"/>
</dbReference>
<evidence type="ECO:0000313" key="3">
    <source>
        <dbReference type="Proteomes" id="UP001226160"/>
    </source>
</evidence>
<proteinExistence type="predicted"/>
<keyword evidence="1" id="KW-0472">Membrane</keyword>
<dbReference type="RefSeq" id="WP_049148286.1">
    <property type="nucleotide sequence ID" value="NZ_CABIYR010000002.1"/>
</dbReference>
<sequence length="138" mass="14355">MAAKNSSSKNPHSAEREVTVPLALRAGGAFLALAVTLAIFGVIAWLSDGWAVPFAVTPAFLGICAAAVLFGAFATVNRAQKPSVAQVVALSVAVALIIASQFLANTALGFMGQHWLFMYAVLALVCALVLRRSIMPKA</sequence>
<feature type="transmembrane region" description="Helical" evidence="1">
    <location>
        <begin position="110"/>
        <end position="130"/>
    </location>
</feature>
<keyword evidence="1" id="KW-1133">Transmembrane helix</keyword>
<accession>A0AAP4BTW7</accession>
<organism evidence="2 3">
    <name type="scientific">Corynebacterium propinquum</name>
    <dbReference type="NCBI Taxonomy" id="43769"/>
    <lineage>
        <taxon>Bacteria</taxon>
        <taxon>Bacillati</taxon>
        <taxon>Actinomycetota</taxon>
        <taxon>Actinomycetes</taxon>
        <taxon>Mycobacteriales</taxon>
        <taxon>Corynebacteriaceae</taxon>
        <taxon>Corynebacterium</taxon>
    </lineage>
</organism>
<protein>
    <submittedName>
        <fullName evidence="2">Uncharacterized protein</fullName>
    </submittedName>
</protein>
<feature type="transmembrane region" description="Helical" evidence="1">
    <location>
        <begin position="52"/>
        <end position="76"/>
    </location>
</feature>
<feature type="transmembrane region" description="Helical" evidence="1">
    <location>
        <begin position="22"/>
        <end position="46"/>
    </location>
</feature>
<evidence type="ECO:0000313" key="2">
    <source>
        <dbReference type="EMBL" id="MDK4325461.1"/>
    </source>
</evidence>
<gene>
    <name evidence="2" type="ORF">QPX54_02895</name>
</gene>
<feature type="transmembrane region" description="Helical" evidence="1">
    <location>
        <begin position="83"/>
        <end position="104"/>
    </location>
</feature>
<evidence type="ECO:0000256" key="1">
    <source>
        <dbReference type="SAM" id="Phobius"/>
    </source>
</evidence>
<name>A0AAP4BTW7_9CORY</name>
<comment type="caution">
    <text evidence="2">The sequence shown here is derived from an EMBL/GenBank/DDBJ whole genome shotgun (WGS) entry which is preliminary data.</text>
</comment>
<dbReference type="Proteomes" id="UP001226160">
    <property type="component" value="Unassembled WGS sequence"/>
</dbReference>
<reference evidence="2" key="1">
    <citation type="submission" date="2023-05" db="EMBL/GenBank/DDBJ databases">
        <title>Metabolic capabilities are highly conserved among human nasal-associated Corynebacterium species in pangenomic analyses.</title>
        <authorList>
            <person name="Tran T.H."/>
            <person name="Roberts A.Q."/>
            <person name="Escapa I.F."/>
            <person name="Gao W."/>
            <person name="Conlan S."/>
            <person name="Kong H."/>
            <person name="Segre J.A."/>
            <person name="Kelly M.S."/>
            <person name="Lemon K.P."/>
        </authorList>
    </citation>
    <scope>NUCLEOTIDE SEQUENCE</scope>
    <source>
        <strain evidence="2">KPL2654</strain>
    </source>
</reference>
<keyword evidence="1" id="KW-0812">Transmembrane</keyword>